<reference evidence="7" key="1">
    <citation type="journal article" date="2020" name="Stud. Mycol.">
        <title>101 Dothideomycetes genomes: a test case for predicting lifestyles and emergence of pathogens.</title>
        <authorList>
            <person name="Haridas S."/>
            <person name="Albert R."/>
            <person name="Binder M."/>
            <person name="Bloem J."/>
            <person name="Labutti K."/>
            <person name="Salamov A."/>
            <person name="Andreopoulos B."/>
            <person name="Baker S."/>
            <person name="Barry K."/>
            <person name="Bills G."/>
            <person name="Bluhm B."/>
            <person name="Cannon C."/>
            <person name="Castanera R."/>
            <person name="Culley D."/>
            <person name="Daum C."/>
            <person name="Ezra D."/>
            <person name="Gonzalez J."/>
            <person name="Henrissat B."/>
            <person name="Kuo A."/>
            <person name="Liang C."/>
            <person name="Lipzen A."/>
            <person name="Lutzoni F."/>
            <person name="Magnuson J."/>
            <person name="Mondo S."/>
            <person name="Nolan M."/>
            <person name="Ohm R."/>
            <person name="Pangilinan J."/>
            <person name="Park H.-J."/>
            <person name="Ramirez L."/>
            <person name="Alfaro M."/>
            <person name="Sun H."/>
            <person name="Tritt A."/>
            <person name="Yoshinaga Y."/>
            <person name="Zwiers L.-H."/>
            <person name="Turgeon B."/>
            <person name="Goodwin S."/>
            <person name="Spatafora J."/>
            <person name="Crous P."/>
            <person name="Grigoriev I."/>
        </authorList>
    </citation>
    <scope>NUCLEOTIDE SEQUENCE</scope>
    <source>
        <strain evidence="7">CBS 113979</strain>
    </source>
</reference>
<proteinExistence type="inferred from homology"/>
<organism evidence="7 8">
    <name type="scientific">Aulographum hederae CBS 113979</name>
    <dbReference type="NCBI Taxonomy" id="1176131"/>
    <lineage>
        <taxon>Eukaryota</taxon>
        <taxon>Fungi</taxon>
        <taxon>Dikarya</taxon>
        <taxon>Ascomycota</taxon>
        <taxon>Pezizomycotina</taxon>
        <taxon>Dothideomycetes</taxon>
        <taxon>Pleosporomycetidae</taxon>
        <taxon>Aulographales</taxon>
        <taxon>Aulographaceae</taxon>
    </lineage>
</organism>
<dbReference type="Proteomes" id="UP000800041">
    <property type="component" value="Unassembled WGS sequence"/>
</dbReference>
<name>A0A6G1HG96_9PEZI</name>
<protein>
    <recommendedName>
        <fullName evidence="6">Pentatricopeptide repeat-containing protein-mitochondrial domain-containing protein</fullName>
    </recommendedName>
</protein>
<evidence type="ECO:0000256" key="4">
    <source>
        <dbReference type="ARBA" id="ARBA00044511"/>
    </source>
</evidence>
<feature type="non-terminal residue" evidence="7">
    <location>
        <position position="1"/>
    </location>
</feature>
<evidence type="ECO:0000256" key="2">
    <source>
        <dbReference type="ARBA" id="ARBA00022737"/>
    </source>
</evidence>
<dbReference type="PANTHER" id="PTHR47936:SF1">
    <property type="entry name" value="PENTATRICOPEPTIDE REPEAT-CONTAINING PROTEIN GUN1, CHLOROPLASTIC"/>
    <property type="match status" value="1"/>
</dbReference>
<dbReference type="InterPro" id="IPR011990">
    <property type="entry name" value="TPR-like_helical_dom_sf"/>
</dbReference>
<dbReference type="PROSITE" id="PS51375">
    <property type="entry name" value="PPR"/>
    <property type="match status" value="2"/>
</dbReference>
<feature type="repeat" description="PPR" evidence="5">
    <location>
        <begin position="398"/>
        <end position="432"/>
    </location>
</feature>
<comment type="subunit">
    <text evidence="4">Binds to mitochondrial small subunit 15S rRNA.</text>
</comment>
<evidence type="ECO:0000256" key="1">
    <source>
        <dbReference type="ARBA" id="ARBA00006192"/>
    </source>
</evidence>
<evidence type="ECO:0000313" key="7">
    <source>
        <dbReference type="EMBL" id="KAF1992203.1"/>
    </source>
</evidence>
<feature type="non-terminal residue" evidence="7">
    <location>
        <position position="446"/>
    </location>
</feature>
<accession>A0A6G1HG96</accession>
<dbReference type="OrthoDB" id="747253at2759"/>
<comment type="function">
    <text evidence="3">Regulates mitochondrial small subunit maturation by controlling 15S rRNA 5'-end processing. Localizes to the 5' precursor of the 15S rRNA in a position that is subsequently occupied by mS47 in the mature yeast mtSSU. Uses structure and sequence-specific RNA recognition, binding to a single-stranded region of the precursor and specifically recognizing bases -6 to -1. The exchange of Ccm1 for mS47 is coupled to the irreversible removal of precursor rRNA that is accompanied by conformational changes of the mitoribosomal proteins uS5m and mS26. These conformational changes signal completion of 5'-end rRNA processing through protection of the mature 5'-end of the 15S rRNA and stabilization of mS47. The removal of the 5' precursor together with the dissociation of Ccm1 may be catalyzed by the 5'-3' exoribonuclease Pet127. Involved in the specific removal of group I introns in mitochondrial encoded transcripts.</text>
</comment>
<keyword evidence="8" id="KW-1185">Reference proteome</keyword>
<sequence>LEIPREIRSTLDPLSTDHIYERLRAKALDGETQDVDDTVKYLLVLREEEPNLQMYSALILSQINPITGSALMVESILNEISDEGLSIDSGICEDALKALAVHNDHVLRDELLEYMKDKFIEVSPTGHHYIIAGLLRESQFELALETIDKLESSGIVDIRPWLLDMAIFMLLDVGEVDQAFHLLQLRLDKPEIAISHALWYQFLDAASAEDHYEATRWIWTRRVQTSYLNPPTGVCLAVLATASRHADPHLATDVFRVLGTRKTEFELEHYELLMEAYVSAGELEPALSVLSVMAAAGCEPVGETSRAIYEYLRTRKDGPDEAWRTLRKMKDQFRLIPIEAANVIIESCTALENLDQALTYYKQIPAVVSPLNKKLQGANDGKGSGSSTIRWRTYGSPNTRTFNILLREISRRGRKDLATFLASEMRALGIPPDALTYDRIIITCLK</sequence>
<gene>
    <name evidence="7" type="ORF">K402DRAFT_300827</name>
</gene>
<evidence type="ECO:0000313" key="8">
    <source>
        <dbReference type="Proteomes" id="UP000800041"/>
    </source>
</evidence>
<dbReference type="PANTHER" id="PTHR47936">
    <property type="entry name" value="PPR_LONG DOMAIN-CONTAINING PROTEIN"/>
    <property type="match status" value="1"/>
</dbReference>
<evidence type="ECO:0000256" key="3">
    <source>
        <dbReference type="ARBA" id="ARBA00044493"/>
    </source>
</evidence>
<dbReference type="GO" id="GO:0031930">
    <property type="term" value="P:mitochondria-nucleus signaling pathway"/>
    <property type="evidence" value="ECO:0007669"/>
    <property type="project" value="TreeGrafter"/>
</dbReference>
<feature type="repeat" description="PPR" evidence="5">
    <location>
        <begin position="266"/>
        <end position="300"/>
    </location>
</feature>
<keyword evidence="2" id="KW-0677">Repeat</keyword>
<evidence type="ECO:0000259" key="6">
    <source>
        <dbReference type="Pfam" id="PF23276"/>
    </source>
</evidence>
<feature type="domain" description="Pentatricopeptide repeat-containing protein-mitochondrial" evidence="6">
    <location>
        <begin position="233"/>
        <end position="364"/>
    </location>
</feature>
<comment type="similarity">
    <text evidence="1">Belongs to the CCM1 family.</text>
</comment>
<dbReference type="AlphaFoldDB" id="A0A6G1HG96"/>
<dbReference type="Gene3D" id="1.25.40.10">
    <property type="entry name" value="Tetratricopeptide repeat domain"/>
    <property type="match status" value="2"/>
</dbReference>
<evidence type="ECO:0000256" key="5">
    <source>
        <dbReference type="PROSITE-ProRule" id="PRU00708"/>
    </source>
</evidence>
<dbReference type="EMBL" id="ML977137">
    <property type="protein sequence ID" value="KAF1992203.1"/>
    <property type="molecule type" value="Genomic_DNA"/>
</dbReference>
<dbReference type="InterPro" id="IPR002885">
    <property type="entry name" value="PPR_rpt"/>
</dbReference>
<dbReference type="Pfam" id="PF23276">
    <property type="entry name" value="TPR_24"/>
    <property type="match status" value="1"/>
</dbReference>
<dbReference type="InterPro" id="IPR057027">
    <property type="entry name" value="TPR_mt"/>
</dbReference>